<dbReference type="InterPro" id="IPR051396">
    <property type="entry name" value="Bact_Antivir_Def_Nuclease"/>
</dbReference>
<comment type="caution">
    <text evidence="2">The sequence shown here is derived from an EMBL/GenBank/DDBJ whole genome shotgun (WGS) entry which is preliminary data.</text>
</comment>
<keyword evidence="2" id="KW-0067">ATP-binding</keyword>
<organism evidence="2">
    <name type="scientific">Pseudomonas khorasanensis</name>
    <dbReference type="NCBI Taxonomy" id="2745508"/>
    <lineage>
        <taxon>Bacteria</taxon>
        <taxon>Pseudomonadati</taxon>
        <taxon>Pseudomonadota</taxon>
        <taxon>Gammaproteobacteria</taxon>
        <taxon>Pseudomonadales</taxon>
        <taxon>Pseudomonadaceae</taxon>
        <taxon>Pseudomonas</taxon>
    </lineage>
</organism>
<evidence type="ECO:0000313" key="3">
    <source>
        <dbReference type="EMBL" id="MBV4485161.1"/>
    </source>
</evidence>
<dbReference type="RefSeq" id="WP_186529199.1">
    <property type="nucleotide sequence ID" value="NZ_JABWQP020000001.1"/>
</dbReference>
<reference evidence="2 4" key="1">
    <citation type="journal article" date="2020" name="Microorganisms">
        <title>Reliable Identification of Environmental Pseudomonas Isolates Using the rpoD Gene.</title>
        <authorList>
            <consortium name="The Broad Institute Genome Sequencing Platform"/>
            <person name="Girard L."/>
            <person name="Lood C."/>
            <person name="Rokni-Zadeh H."/>
            <person name="van Noort V."/>
            <person name="Lavigne R."/>
            <person name="De Mot R."/>
        </authorList>
    </citation>
    <scope>NUCLEOTIDE SEQUENCE</scope>
    <source>
        <strain evidence="2 4">SWRI153</strain>
    </source>
</reference>
<evidence type="ECO:0000313" key="2">
    <source>
        <dbReference type="EMBL" id="MBC3340780.1"/>
    </source>
</evidence>
<reference evidence="3" key="3">
    <citation type="submission" date="2021-06" db="EMBL/GenBank/DDBJ databases">
        <title>Updating the genus Pseudomonas: Description of 43 new species and partition of the Pseudomonas putida group.</title>
        <authorList>
            <person name="Girard L."/>
            <person name="Lood C."/>
            <person name="Vandamme P."/>
            <person name="Rokni-Zadeh H."/>
            <person name="Van Noort V."/>
            <person name="Hofte M."/>
            <person name="Lavigne R."/>
            <person name="De Mot R."/>
        </authorList>
    </citation>
    <scope>NUCLEOTIDE SEQUENCE</scope>
    <source>
        <strain evidence="3">SWRI153</strain>
    </source>
</reference>
<dbReference type="AlphaFoldDB" id="A0A923JDJ6"/>
<dbReference type="EMBL" id="JABWQP020000001">
    <property type="protein sequence ID" value="MBV4485161.1"/>
    <property type="molecule type" value="Genomic_DNA"/>
</dbReference>
<dbReference type="Proteomes" id="UP000648816">
    <property type="component" value="Unassembled WGS sequence"/>
</dbReference>
<proteinExistence type="predicted"/>
<dbReference type="SUPFAM" id="SSF52540">
    <property type="entry name" value="P-loop containing nucleoside triphosphate hydrolases"/>
    <property type="match status" value="1"/>
</dbReference>
<evidence type="ECO:0000259" key="1">
    <source>
        <dbReference type="Pfam" id="PF13304"/>
    </source>
</evidence>
<name>A0A923JDJ6_9PSED</name>
<dbReference type="PANTHER" id="PTHR43581:SF2">
    <property type="entry name" value="EXCINUCLEASE ATPASE SUBUNIT"/>
    <property type="match status" value="1"/>
</dbReference>
<dbReference type="GO" id="GO:0005524">
    <property type="term" value="F:ATP binding"/>
    <property type="evidence" value="ECO:0007669"/>
    <property type="project" value="UniProtKB-KW"/>
</dbReference>
<dbReference type="InterPro" id="IPR027417">
    <property type="entry name" value="P-loop_NTPase"/>
</dbReference>
<dbReference type="InterPro" id="IPR003959">
    <property type="entry name" value="ATPase_AAA_core"/>
</dbReference>
<dbReference type="Pfam" id="PF13304">
    <property type="entry name" value="AAA_21"/>
    <property type="match status" value="1"/>
</dbReference>
<dbReference type="PANTHER" id="PTHR43581">
    <property type="entry name" value="ATP/GTP PHOSPHATASE"/>
    <property type="match status" value="1"/>
</dbReference>
<accession>A0A923JDJ6</accession>
<feature type="domain" description="ATPase AAA-type core" evidence="1">
    <location>
        <begin position="411"/>
        <end position="477"/>
    </location>
</feature>
<keyword evidence="4" id="KW-1185">Reference proteome</keyword>
<gene>
    <name evidence="3" type="ORF">HU727_006125</name>
    <name evidence="2" type="ORF">HU727_03935</name>
</gene>
<reference evidence="2" key="2">
    <citation type="submission" date="2020-07" db="EMBL/GenBank/DDBJ databases">
        <authorList>
            <person name="Lood C."/>
            <person name="Girard L."/>
        </authorList>
    </citation>
    <scope>NUCLEOTIDE SEQUENCE</scope>
    <source>
        <strain evidence="2">SWRI153</strain>
    </source>
</reference>
<dbReference type="Gene3D" id="3.40.50.300">
    <property type="entry name" value="P-loop containing nucleotide triphosphate hydrolases"/>
    <property type="match status" value="1"/>
</dbReference>
<keyword evidence="2" id="KW-0547">Nucleotide-binding</keyword>
<dbReference type="GO" id="GO:0016887">
    <property type="term" value="F:ATP hydrolysis activity"/>
    <property type="evidence" value="ECO:0007669"/>
    <property type="project" value="InterPro"/>
</dbReference>
<dbReference type="EMBL" id="JABWQP010000001">
    <property type="protein sequence ID" value="MBC3340780.1"/>
    <property type="molecule type" value="Genomic_DNA"/>
</dbReference>
<sequence>MWEIKFHEEARSLDGPNQVLIYATGSGWNDFGYTLRVNVRVLVNGLLTDIPARLLPFVEDTPQPSVTEWIKYLRSANTDETKWKTPNKIFPNYSLVFASQQSYSDLASKIPRADFDSLLTSIQEINANLHAGNLSSSTYAKIIETQQFKVAVLRDLGPYKAFRFGYKSAFRRQPLVEAKIPFSFSTKLQGFQNKHTIGFPYHEIEFIPDRIHCLIGVNGVGKTRYLNNLVLGIAAKLNSDLPEGQRSELYDINDKTTSASNLGIDESDWMQLPSYSRIIVYSSDPGNIFPRTTNLAGPLDYQYFDIGLDSSETLPRLLVDIIRNEADLIGTESRFILLKKILQKVIPSAQLLVPILAEATSTSYITDEAGNQWAGINAIRGGEMRLLEILGDIDFSRDLAFRADENLAVPLSSGQKMYFRFATHFLTSANQGTIVLIDEPETHLHPNLVTEFMNLLYMVLKATSSVALIATHSAYVVREVPSHCAHVIKTDNSKNVSVERVYMNTLGASVTALSNSVFGDSLITSFHSKIASEIADSSLNLNEIVDRYNGFLSMDMLVKIRELMKHQGE</sequence>
<protein>
    <submittedName>
        <fullName evidence="2">ATP-binding protein</fullName>
    </submittedName>
</protein>
<evidence type="ECO:0000313" key="4">
    <source>
        <dbReference type="Proteomes" id="UP000648816"/>
    </source>
</evidence>